<evidence type="ECO:0000256" key="6">
    <source>
        <dbReference type="RuleBase" id="RU003376"/>
    </source>
</evidence>
<dbReference type="PROSITE" id="PS50253">
    <property type="entry name" value="COX3"/>
    <property type="match status" value="1"/>
</dbReference>
<accession>A0ABZ0GSU2</accession>
<feature type="transmembrane region" description="Helical" evidence="7">
    <location>
        <begin position="149"/>
        <end position="175"/>
    </location>
</feature>
<feature type="transmembrane region" description="Helical" evidence="7">
    <location>
        <begin position="111"/>
        <end position="129"/>
    </location>
</feature>
<evidence type="ECO:0000313" key="9">
    <source>
        <dbReference type="EMBL" id="WOH38406.1"/>
    </source>
</evidence>
<dbReference type="InterPro" id="IPR024791">
    <property type="entry name" value="Cyt_c/ubiquinol_Oxase_su3"/>
</dbReference>
<evidence type="ECO:0000256" key="3">
    <source>
        <dbReference type="ARBA" id="ARBA00022692"/>
    </source>
</evidence>
<evidence type="ECO:0000256" key="5">
    <source>
        <dbReference type="ARBA" id="ARBA00023136"/>
    </source>
</evidence>
<dbReference type="SUPFAM" id="SSF81452">
    <property type="entry name" value="Cytochrome c oxidase subunit III-like"/>
    <property type="match status" value="1"/>
</dbReference>
<evidence type="ECO:0000256" key="4">
    <source>
        <dbReference type="ARBA" id="ARBA00022989"/>
    </source>
</evidence>
<evidence type="ECO:0000313" key="10">
    <source>
        <dbReference type="Proteomes" id="UP001301442"/>
    </source>
</evidence>
<dbReference type="InterPro" id="IPR013833">
    <property type="entry name" value="Cyt_c_oxidase_su3_a-hlx"/>
</dbReference>
<name>A0ABZ0GSU2_9GAMM</name>
<comment type="subcellular location">
    <subcellularLocation>
        <location evidence="6">Cell membrane</location>
        <topology evidence="6">Multi-pass membrane protein</topology>
    </subcellularLocation>
    <subcellularLocation>
        <location evidence="1">Membrane</location>
        <topology evidence="1">Multi-pass membrane protein</topology>
    </subcellularLocation>
</comment>
<sequence length="224" mass="25480">MGLFNTLAEKPWQESSSGVGFAHLEENYTPGKTALKFFLAVVSVVFILFIITFLSRTQFSDFQALAGEPWLPLENSDQLMINTGVILFASIFLQLSVLLKNKVSANTRFSLICLAMVVSLLFIFGQWQVWQLLNNNGYYVNSNPANSFFYLLTGLHALHLIGGLIAMMRLLYVFYRNNNSSQFNRALQLATTYWHYLFFVWLALFTLLTSSTETFKTIAQICGF</sequence>
<protein>
    <submittedName>
        <fullName evidence="9">Cytochrome c oxidase subunit 3</fullName>
    </submittedName>
</protein>
<dbReference type="Pfam" id="PF00510">
    <property type="entry name" value="COX3"/>
    <property type="match status" value="1"/>
</dbReference>
<evidence type="ECO:0000256" key="1">
    <source>
        <dbReference type="ARBA" id="ARBA00004141"/>
    </source>
</evidence>
<feature type="domain" description="Heme-copper oxidase subunit III family profile" evidence="8">
    <location>
        <begin position="1"/>
        <end position="213"/>
    </location>
</feature>
<feature type="transmembrane region" description="Helical" evidence="7">
    <location>
        <begin position="37"/>
        <end position="59"/>
    </location>
</feature>
<dbReference type="InterPro" id="IPR000298">
    <property type="entry name" value="Cyt_c_oxidase-like_su3"/>
</dbReference>
<keyword evidence="4 7" id="KW-1133">Transmembrane helix</keyword>
<dbReference type="PANTHER" id="PTHR11403:SF10">
    <property type="entry name" value="CYTOCHROME C OXIDASE"/>
    <property type="match status" value="1"/>
</dbReference>
<gene>
    <name evidence="9" type="ORF">RI844_04005</name>
</gene>
<dbReference type="InterPro" id="IPR035973">
    <property type="entry name" value="Cyt_c_oxidase_su3-like_sf"/>
</dbReference>
<dbReference type="PANTHER" id="PTHR11403">
    <property type="entry name" value="CYTOCHROME C OXIDASE SUBUNIT III"/>
    <property type="match status" value="1"/>
</dbReference>
<dbReference type="Proteomes" id="UP001301442">
    <property type="component" value="Chromosome"/>
</dbReference>
<feature type="transmembrane region" description="Helical" evidence="7">
    <location>
        <begin position="187"/>
        <end position="208"/>
    </location>
</feature>
<dbReference type="RefSeq" id="WP_348397176.1">
    <property type="nucleotide sequence ID" value="NZ_CP136600.1"/>
</dbReference>
<organism evidence="9 10">
    <name type="scientific">Thalassotalea fonticola</name>
    <dbReference type="NCBI Taxonomy" id="3065649"/>
    <lineage>
        <taxon>Bacteria</taxon>
        <taxon>Pseudomonadati</taxon>
        <taxon>Pseudomonadota</taxon>
        <taxon>Gammaproteobacteria</taxon>
        <taxon>Alteromonadales</taxon>
        <taxon>Colwelliaceae</taxon>
        <taxon>Thalassotalea</taxon>
    </lineage>
</organism>
<evidence type="ECO:0000256" key="7">
    <source>
        <dbReference type="SAM" id="Phobius"/>
    </source>
</evidence>
<keyword evidence="10" id="KW-1185">Reference proteome</keyword>
<feature type="transmembrane region" description="Helical" evidence="7">
    <location>
        <begin position="79"/>
        <end position="99"/>
    </location>
</feature>
<keyword evidence="3 6" id="KW-0812">Transmembrane</keyword>
<keyword evidence="5 7" id="KW-0472">Membrane</keyword>
<evidence type="ECO:0000256" key="2">
    <source>
        <dbReference type="ARBA" id="ARBA00010581"/>
    </source>
</evidence>
<evidence type="ECO:0000259" key="8">
    <source>
        <dbReference type="PROSITE" id="PS50253"/>
    </source>
</evidence>
<proteinExistence type="inferred from homology"/>
<reference evidence="9 10" key="1">
    <citation type="submission" date="2023-09" db="EMBL/GenBank/DDBJ databases">
        <authorList>
            <person name="Qi X."/>
        </authorList>
    </citation>
    <scope>NUCLEOTIDE SEQUENCE [LARGE SCALE GENOMIC DNA]</scope>
    <source>
        <strain evidence="9 10">S1-1</strain>
    </source>
</reference>
<dbReference type="Gene3D" id="1.20.120.80">
    <property type="entry name" value="Cytochrome c oxidase, subunit III, four-helix bundle"/>
    <property type="match status" value="1"/>
</dbReference>
<comment type="similarity">
    <text evidence="2 6">Belongs to the cytochrome c oxidase subunit 3 family.</text>
</comment>
<dbReference type="EMBL" id="CP136600">
    <property type="protein sequence ID" value="WOH38406.1"/>
    <property type="molecule type" value="Genomic_DNA"/>
</dbReference>